<proteinExistence type="predicted"/>
<dbReference type="GO" id="GO:0000977">
    <property type="term" value="F:RNA polymerase II transcription regulatory region sequence-specific DNA binding"/>
    <property type="evidence" value="ECO:0007669"/>
    <property type="project" value="TreeGrafter"/>
</dbReference>
<evidence type="ECO:0000256" key="4">
    <source>
        <dbReference type="ARBA" id="ARBA00022833"/>
    </source>
</evidence>
<dbReference type="Proteomes" id="UP001147782">
    <property type="component" value="Unassembled WGS sequence"/>
</dbReference>
<dbReference type="Pfam" id="PF12171">
    <property type="entry name" value="zf-C2H2_jaz"/>
    <property type="match status" value="1"/>
</dbReference>
<feature type="domain" description="C2H2-type" evidence="6">
    <location>
        <begin position="84"/>
        <end position="113"/>
    </location>
</feature>
<dbReference type="SUPFAM" id="SSF57667">
    <property type="entry name" value="beta-beta-alpha zinc fingers"/>
    <property type="match status" value="2"/>
</dbReference>
<dbReference type="PROSITE" id="PS50157">
    <property type="entry name" value="ZINC_FINGER_C2H2_2"/>
    <property type="match status" value="2"/>
</dbReference>
<dbReference type="Gene3D" id="3.30.160.60">
    <property type="entry name" value="Classic Zinc Finger"/>
    <property type="match status" value="3"/>
</dbReference>
<evidence type="ECO:0000256" key="2">
    <source>
        <dbReference type="ARBA" id="ARBA00022737"/>
    </source>
</evidence>
<keyword evidence="2" id="KW-0677">Repeat</keyword>
<dbReference type="AlphaFoldDB" id="A0A9W9S0H9"/>
<keyword evidence="1" id="KW-0479">Metal-binding</keyword>
<dbReference type="GO" id="GO:0005634">
    <property type="term" value="C:nucleus"/>
    <property type="evidence" value="ECO:0007669"/>
    <property type="project" value="TreeGrafter"/>
</dbReference>
<dbReference type="InterPro" id="IPR013087">
    <property type="entry name" value="Znf_C2H2_type"/>
</dbReference>
<organism evidence="7 8">
    <name type="scientific">Penicillium cataractarum</name>
    <dbReference type="NCBI Taxonomy" id="2100454"/>
    <lineage>
        <taxon>Eukaryota</taxon>
        <taxon>Fungi</taxon>
        <taxon>Dikarya</taxon>
        <taxon>Ascomycota</taxon>
        <taxon>Pezizomycotina</taxon>
        <taxon>Eurotiomycetes</taxon>
        <taxon>Eurotiomycetidae</taxon>
        <taxon>Eurotiales</taxon>
        <taxon>Aspergillaceae</taxon>
        <taxon>Penicillium</taxon>
    </lineage>
</organism>
<dbReference type="OrthoDB" id="6077919at2759"/>
<keyword evidence="4" id="KW-0862">Zinc</keyword>
<evidence type="ECO:0000313" key="8">
    <source>
        <dbReference type="Proteomes" id="UP001147782"/>
    </source>
</evidence>
<sequence>MYECDYCDCKFYYEDEFEDHLDDYWHWAPCETCDKVFRSIRASHQHMDALSHWKPRIPCDTCDKLFFTRAAANQHMYDMDHYWNYCVDCDRYFLNENNLRMHRNSKIHRGTNLPCPFCQTTFVTASGMFNHLESGACPKAPTLNRDTILRMVRRSEPQGLITKKMIEDPKQTQVQYQATSRAFNGIYWECYICHKFFNTIHSLNKHLNSPVHQQKVYHCPNKKTCGKEFVTLAGLFNHLESESCGMMRFEGVQKVQEELIDAVMNRKVITSL</sequence>
<feature type="domain" description="C2H2-type" evidence="6">
    <location>
        <begin position="188"/>
        <end position="212"/>
    </location>
</feature>
<evidence type="ECO:0000256" key="3">
    <source>
        <dbReference type="ARBA" id="ARBA00022771"/>
    </source>
</evidence>
<dbReference type="PANTHER" id="PTHR24409:SF295">
    <property type="entry name" value="AZ2-RELATED"/>
    <property type="match status" value="1"/>
</dbReference>
<evidence type="ECO:0000259" key="6">
    <source>
        <dbReference type="PROSITE" id="PS50157"/>
    </source>
</evidence>
<dbReference type="GO" id="GO:0008270">
    <property type="term" value="F:zinc ion binding"/>
    <property type="evidence" value="ECO:0007669"/>
    <property type="project" value="UniProtKB-KW"/>
</dbReference>
<reference evidence="7" key="1">
    <citation type="submission" date="2022-11" db="EMBL/GenBank/DDBJ databases">
        <authorList>
            <person name="Petersen C."/>
        </authorList>
    </citation>
    <scope>NUCLEOTIDE SEQUENCE</scope>
    <source>
        <strain evidence="7">IBT 29864</strain>
    </source>
</reference>
<keyword evidence="3 5" id="KW-0863">Zinc-finger</keyword>
<dbReference type="InterPro" id="IPR036236">
    <property type="entry name" value="Znf_C2H2_sf"/>
</dbReference>
<dbReference type="SMART" id="SM00355">
    <property type="entry name" value="ZnF_C2H2"/>
    <property type="match status" value="6"/>
</dbReference>
<dbReference type="PANTHER" id="PTHR24409">
    <property type="entry name" value="ZINC FINGER PROTEIN 142"/>
    <property type="match status" value="1"/>
</dbReference>
<dbReference type="GO" id="GO:0000981">
    <property type="term" value="F:DNA-binding transcription factor activity, RNA polymerase II-specific"/>
    <property type="evidence" value="ECO:0007669"/>
    <property type="project" value="TreeGrafter"/>
</dbReference>
<protein>
    <recommendedName>
        <fullName evidence="6">C2H2-type domain-containing protein</fullName>
    </recommendedName>
</protein>
<dbReference type="GeneID" id="81437983"/>
<evidence type="ECO:0000256" key="5">
    <source>
        <dbReference type="PROSITE-ProRule" id="PRU00042"/>
    </source>
</evidence>
<evidence type="ECO:0000313" key="7">
    <source>
        <dbReference type="EMBL" id="KAJ5369783.1"/>
    </source>
</evidence>
<dbReference type="EMBL" id="JAPZBS010000005">
    <property type="protein sequence ID" value="KAJ5369783.1"/>
    <property type="molecule type" value="Genomic_DNA"/>
</dbReference>
<accession>A0A9W9S0H9</accession>
<gene>
    <name evidence="7" type="ORF">N7496_005875</name>
</gene>
<dbReference type="Pfam" id="PF12874">
    <property type="entry name" value="zf-met"/>
    <property type="match status" value="1"/>
</dbReference>
<dbReference type="RefSeq" id="XP_056554217.1">
    <property type="nucleotide sequence ID" value="XM_056698804.1"/>
</dbReference>
<comment type="caution">
    <text evidence="7">The sequence shown here is derived from an EMBL/GenBank/DDBJ whole genome shotgun (WGS) entry which is preliminary data.</text>
</comment>
<dbReference type="PROSITE" id="PS00028">
    <property type="entry name" value="ZINC_FINGER_C2H2_1"/>
    <property type="match status" value="4"/>
</dbReference>
<keyword evidence="8" id="KW-1185">Reference proteome</keyword>
<reference evidence="7" key="2">
    <citation type="journal article" date="2023" name="IMA Fungus">
        <title>Comparative genomic study of the Penicillium genus elucidates a diverse pangenome and 15 lateral gene transfer events.</title>
        <authorList>
            <person name="Petersen C."/>
            <person name="Sorensen T."/>
            <person name="Nielsen M.R."/>
            <person name="Sondergaard T.E."/>
            <person name="Sorensen J.L."/>
            <person name="Fitzpatrick D.A."/>
            <person name="Frisvad J.C."/>
            <person name="Nielsen K.L."/>
        </authorList>
    </citation>
    <scope>NUCLEOTIDE SEQUENCE</scope>
    <source>
        <strain evidence="7">IBT 29864</strain>
    </source>
</reference>
<evidence type="ECO:0000256" key="1">
    <source>
        <dbReference type="ARBA" id="ARBA00022723"/>
    </source>
</evidence>
<dbReference type="InterPro" id="IPR022755">
    <property type="entry name" value="Znf_C2H2_jaz"/>
</dbReference>
<name>A0A9W9S0H9_9EURO</name>